<name>A0A382UEA1_9ZZZZ</name>
<reference evidence="1" key="1">
    <citation type="submission" date="2018-05" db="EMBL/GenBank/DDBJ databases">
        <authorList>
            <person name="Lanie J.A."/>
            <person name="Ng W.-L."/>
            <person name="Kazmierczak K.M."/>
            <person name="Andrzejewski T.M."/>
            <person name="Davidsen T.M."/>
            <person name="Wayne K.J."/>
            <person name="Tettelin H."/>
            <person name="Glass J.I."/>
            <person name="Rusch D."/>
            <person name="Podicherti R."/>
            <person name="Tsui H.-C.T."/>
            <person name="Winkler M.E."/>
        </authorList>
    </citation>
    <scope>NUCLEOTIDE SEQUENCE</scope>
</reference>
<dbReference type="EMBL" id="UINC01143597">
    <property type="protein sequence ID" value="SVD32604.1"/>
    <property type="molecule type" value="Genomic_DNA"/>
</dbReference>
<sequence>MPPGPEGGLAVDETSSGAVVAVAGAGYVG</sequence>
<evidence type="ECO:0000313" key="1">
    <source>
        <dbReference type="EMBL" id="SVD32604.1"/>
    </source>
</evidence>
<protein>
    <submittedName>
        <fullName evidence="1">Uncharacterized protein</fullName>
    </submittedName>
</protein>
<accession>A0A382UEA1</accession>
<gene>
    <name evidence="1" type="ORF">METZ01_LOCUS385458</name>
</gene>
<organism evidence="1">
    <name type="scientific">marine metagenome</name>
    <dbReference type="NCBI Taxonomy" id="408172"/>
    <lineage>
        <taxon>unclassified sequences</taxon>
        <taxon>metagenomes</taxon>
        <taxon>ecological metagenomes</taxon>
    </lineage>
</organism>
<proteinExistence type="predicted"/>
<feature type="non-terminal residue" evidence="1">
    <location>
        <position position="29"/>
    </location>
</feature>
<dbReference type="AlphaFoldDB" id="A0A382UEA1"/>